<proteinExistence type="predicted"/>
<dbReference type="Proteomes" id="UP000215335">
    <property type="component" value="Unassembled WGS sequence"/>
</dbReference>
<evidence type="ECO:0000313" key="2">
    <source>
        <dbReference type="Proteomes" id="UP000215335"/>
    </source>
</evidence>
<accession>A0A232F987</accession>
<sequence>ITRHKSIQIPKRRRKISIKNSYIRALTTFNKIPKELKELISNNSRKIRIKKWIKDNC</sequence>
<reference evidence="1 2" key="1">
    <citation type="journal article" date="2017" name="Curr. Biol.">
        <title>The Evolution of Venom by Co-option of Single-Copy Genes.</title>
        <authorList>
            <person name="Martinson E.O."/>
            <person name="Mrinalini"/>
            <person name="Kelkar Y.D."/>
            <person name="Chang C.H."/>
            <person name="Werren J.H."/>
        </authorList>
    </citation>
    <scope>NUCLEOTIDE SEQUENCE [LARGE SCALE GENOMIC DNA]</scope>
    <source>
        <strain evidence="1 2">Alberta</strain>
        <tissue evidence="1">Whole body</tissue>
    </source>
</reference>
<gene>
    <name evidence="1" type="ORF">TSAR_009814</name>
</gene>
<dbReference type="EMBL" id="NNAY01000607">
    <property type="protein sequence ID" value="OXU27411.1"/>
    <property type="molecule type" value="Genomic_DNA"/>
</dbReference>
<dbReference type="AlphaFoldDB" id="A0A232F987"/>
<organism evidence="1 2">
    <name type="scientific">Trichomalopsis sarcophagae</name>
    <dbReference type="NCBI Taxonomy" id="543379"/>
    <lineage>
        <taxon>Eukaryota</taxon>
        <taxon>Metazoa</taxon>
        <taxon>Ecdysozoa</taxon>
        <taxon>Arthropoda</taxon>
        <taxon>Hexapoda</taxon>
        <taxon>Insecta</taxon>
        <taxon>Pterygota</taxon>
        <taxon>Neoptera</taxon>
        <taxon>Endopterygota</taxon>
        <taxon>Hymenoptera</taxon>
        <taxon>Apocrita</taxon>
        <taxon>Proctotrupomorpha</taxon>
        <taxon>Chalcidoidea</taxon>
        <taxon>Pteromalidae</taxon>
        <taxon>Pteromalinae</taxon>
        <taxon>Trichomalopsis</taxon>
    </lineage>
</organism>
<feature type="non-terminal residue" evidence="1">
    <location>
        <position position="1"/>
    </location>
</feature>
<name>A0A232F987_9HYME</name>
<keyword evidence="2" id="KW-1185">Reference proteome</keyword>
<evidence type="ECO:0000313" key="1">
    <source>
        <dbReference type="EMBL" id="OXU27411.1"/>
    </source>
</evidence>
<protein>
    <submittedName>
        <fullName evidence="1">Uncharacterized protein</fullName>
    </submittedName>
</protein>
<comment type="caution">
    <text evidence="1">The sequence shown here is derived from an EMBL/GenBank/DDBJ whole genome shotgun (WGS) entry which is preliminary data.</text>
</comment>